<dbReference type="RefSeq" id="WP_188243078.1">
    <property type="nucleotide sequence ID" value="NZ_JABTCF010000003.1"/>
</dbReference>
<dbReference type="SUPFAM" id="SSF56300">
    <property type="entry name" value="Metallo-dependent phosphatases"/>
    <property type="match status" value="1"/>
</dbReference>
<gene>
    <name evidence="6" type="ORF">HPE56_07135</name>
</gene>
<dbReference type="InterPro" id="IPR015914">
    <property type="entry name" value="PAPs_N"/>
</dbReference>
<keyword evidence="7" id="KW-1185">Reference proteome</keyword>
<evidence type="ECO:0000259" key="4">
    <source>
        <dbReference type="Pfam" id="PF16656"/>
    </source>
</evidence>
<feature type="signal peptide" evidence="2">
    <location>
        <begin position="1"/>
        <end position="19"/>
    </location>
</feature>
<dbReference type="PANTHER" id="PTHR22953:SF153">
    <property type="entry name" value="PURPLE ACID PHOSPHATASE"/>
    <property type="match status" value="1"/>
</dbReference>
<dbReference type="InterPro" id="IPR003961">
    <property type="entry name" value="FN3_dom"/>
</dbReference>
<dbReference type="Proteomes" id="UP001166021">
    <property type="component" value="Unassembled WGS sequence"/>
</dbReference>
<evidence type="ECO:0000313" key="7">
    <source>
        <dbReference type="Proteomes" id="UP001166021"/>
    </source>
</evidence>
<evidence type="ECO:0000256" key="1">
    <source>
        <dbReference type="ARBA" id="ARBA00022729"/>
    </source>
</evidence>
<organism evidence="6 7">
    <name type="scientific">Maribacter aquimaris</name>
    <dbReference type="NCBI Taxonomy" id="2737171"/>
    <lineage>
        <taxon>Bacteria</taxon>
        <taxon>Pseudomonadati</taxon>
        <taxon>Bacteroidota</taxon>
        <taxon>Flavobacteriia</taxon>
        <taxon>Flavobacteriales</taxon>
        <taxon>Flavobacteriaceae</taxon>
        <taxon>Maribacter</taxon>
    </lineage>
</organism>
<dbReference type="SUPFAM" id="SSF49363">
    <property type="entry name" value="Purple acid phosphatase, N-terminal domain"/>
    <property type="match status" value="1"/>
</dbReference>
<evidence type="ECO:0000256" key="2">
    <source>
        <dbReference type="SAM" id="SignalP"/>
    </source>
</evidence>
<protein>
    <submittedName>
        <fullName evidence="6">Metallophosphoesterase</fullName>
    </submittedName>
</protein>
<dbReference type="Pfam" id="PF00149">
    <property type="entry name" value="Metallophos"/>
    <property type="match status" value="1"/>
</dbReference>
<feature type="chain" id="PRO_5046422612" evidence="2">
    <location>
        <begin position="20"/>
        <end position="560"/>
    </location>
</feature>
<evidence type="ECO:0000313" key="6">
    <source>
        <dbReference type="EMBL" id="MBD0777561.1"/>
    </source>
</evidence>
<dbReference type="Pfam" id="PF18962">
    <property type="entry name" value="Por_Secre_tail"/>
    <property type="match status" value="1"/>
</dbReference>
<accession>A0ABR7V2N6</accession>
<keyword evidence="1 2" id="KW-0732">Signal</keyword>
<dbReference type="PANTHER" id="PTHR22953">
    <property type="entry name" value="ACID PHOSPHATASE RELATED"/>
    <property type="match status" value="1"/>
</dbReference>
<dbReference type="Gene3D" id="3.60.21.10">
    <property type="match status" value="1"/>
</dbReference>
<evidence type="ECO:0000259" key="3">
    <source>
        <dbReference type="Pfam" id="PF00149"/>
    </source>
</evidence>
<dbReference type="InterPro" id="IPR008963">
    <property type="entry name" value="Purple_acid_Pase-like_N"/>
</dbReference>
<dbReference type="CDD" id="cd00063">
    <property type="entry name" value="FN3"/>
    <property type="match status" value="1"/>
</dbReference>
<sequence>MIKKSIFLLAALWSVYSFAQTSVVDIPNISAAVAANNVDVPKNLPAVVVERGPYLQTGTPTSVIVKWRTDIATESVVNYGTLLGAMSKNVTSADLTTEHEVTLSGLTPNTKYYFNIGNRTEVLSESVTGDMYVITAPTPGTDQFVRAWIIGDPGTGNTFQRWVRDAYYNYVDTTATNPGKTDMMLFLGDNAYNTGKDSEYQNAFFDVYDDMFKKSVAWSCLGNHDGDSADSDTQSGPYYDIFTFPTAGEAGGTPSGTEAYYSFDYANIHFIILDSHHTSRAVGGPMYNWALTDIQNTAQDWIVTLFHHPAYSKGSHDSDVDHRPVEMRENFTPMLEANGVDLVLSGHSHSYERSYFLNGHQGLSNTFSLEEITNGGNTVGANGKGDGKEDGDGAYQKASTEPEGAVYITTGSAGQISGGDLNHQAMYISMNKLGSCVMEIDDDGNGGQNMVIKFIRETGEIDDYFTIHKTGVTFTDDTNEPKAEVGAESKKVLYVAGHDLLTITMDRNERLKKVKIYNNIGKLVKKSRKKTIDVSKMPKGMYAIEITTKNGTYIESVTIE</sequence>
<evidence type="ECO:0000259" key="5">
    <source>
        <dbReference type="Pfam" id="PF18962"/>
    </source>
</evidence>
<name>A0ABR7V2N6_9FLAO</name>
<dbReference type="InterPro" id="IPR039331">
    <property type="entry name" value="PAPs-like"/>
</dbReference>
<feature type="domain" description="Purple acid phosphatase N-terminal" evidence="4">
    <location>
        <begin position="57"/>
        <end position="125"/>
    </location>
</feature>
<dbReference type="Gene3D" id="2.60.40.380">
    <property type="entry name" value="Purple acid phosphatase-like, N-terminal"/>
    <property type="match status" value="1"/>
</dbReference>
<dbReference type="Pfam" id="PF16656">
    <property type="entry name" value="Pur_ac_phosph_N"/>
    <property type="match status" value="1"/>
</dbReference>
<dbReference type="EMBL" id="JABTCF010000003">
    <property type="protein sequence ID" value="MBD0777561.1"/>
    <property type="molecule type" value="Genomic_DNA"/>
</dbReference>
<dbReference type="NCBIfam" id="TIGR04183">
    <property type="entry name" value="Por_Secre_tail"/>
    <property type="match status" value="1"/>
</dbReference>
<dbReference type="InterPro" id="IPR026444">
    <property type="entry name" value="Secre_tail"/>
</dbReference>
<dbReference type="InterPro" id="IPR029052">
    <property type="entry name" value="Metallo-depent_PP-like"/>
</dbReference>
<proteinExistence type="predicted"/>
<comment type="caution">
    <text evidence="6">The sequence shown here is derived from an EMBL/GenBank/DDBJ whole genome shotgun (WGS) entry which is preliminary data.</text>
</comment>
<feature type="domain" description="Calcineurin-like phosphoesterase" evidence="3">
    <location>
        <begin position="146"/>
        <end position="351"/>
    </location>
</feature>
<reference evidence="6" key="1">
    <citation type="submission" date="2020-05" db="EMBL/GenBank/DDBJ databases">
        <title>The draft genome sequence of Maribacter sp. ANRC-HE7.</title>
        <authorList>
            <person name="Mu L."/>
        </authorList>
    </citation>
    <scope>NUCLEOTIDE SEQUENCE</scope>
    <source>
        <strain evidence="6">ANRC-HE7</strain>
    </source>
</reference>
<dbReference type="InterPro" id="IPR004843">
    <property type="entry name" value="Calcineurin-like_PHP"/>
</dbReference>
<feature type="domain" description="Secretion system C-terminal sorting" evidence="5">
    <location>
        <begin position="499"/>
        <end position="558"/>
    </location>
</feature>